<dbReference type="FunFam" id="1.25.10.10:FF:000030">
    <property type="entry name" value="AP-1 complex subunit gamma"/>
    <property type="match status" value="1"/>
</dbReference>
<dbReference type="InterPro" id="IPR017107">
    <property type="entry name" value="AP1_complex_gsu"/>
</dbReference>
<sequence>MSIRLRELIRNVRQCKTAAEERDVIAKESAALRNAFREQDTLYRHRNVAKLMYIHMLGYPTHFGQMETLKLIAANGFPEKRIGYLGLMILLDERHEVLMLVTNSLKNDLNARNQYTVGLALCALGNICSVEMARDLSPEVERLLGSSNSFIRKKAALCCMRVLRKVPDAVESFADKAPALLSDRHHGVLLAGTSLLLELCQLDPALIPSYRQQVPQLCKILRGLLMTGFAPEHDVGGITDPFLQVKILRLLRVLGAGDADASDAMSDILAQVASNTEAARNAGNAILYEAVQTIMGTESIGGLRVLAINILGRFLANRDNNMRYVALNTLARVVAVDTQAVQRHRSTIVECVKDADVSIRRRALELVYALVNEGNIKALTKELLDYLQVADAEFKPDLTAKIAALVQRFAPDKRWHCDSLLQVLTQAGGTVKEAVCRSLVVLLTNAPELHGYAAREFFRALRDARGRPPAPLLATTAAWFLGEYGELVTAGSPLLEGEPALEASEGDVVAALEGVLAGGEPGSAERREYALTALMKLAARFPDQADRIQAVLARHARSPQVEAQARAVEYGQLFGYDALRPALLERMPPLDEAAYARALGTAAAIQAAGAPLAAVSAAGNDAVGDLLSLDEAPAVGSGAAAAPSAADMLHDLLGGAGAAGGNGAAPATAPADALDLLSMLDAPAPAAKAPAAQDPLADLFTAPAAPAQPAAPAPAPAALPSVTAFERDGVRAVLAFRKPPGAPAHTEVTATYTNAGAAPVTGFTLQAAVPKFMTLRLAAASGTTLPPGGAGAVTQRLHLTNSQHGVKPVALRLRIAYTADGAPAVHQVEVKNLPADL</sequence>
<keyword evidence="6 9" id="KW-0333">Golgi apparatus</keyword>
<dbReference type="InterPro" id="IPR002553">
    <property type="entry name" value="Clathrin/coatomer_adapt-like_N"/>
</dbReference>
<dbReference type="InterPro" id="IPR050840">
    <property type="entry name" value="Adaptor_Complx_Large_Subunit"/>
</dbReference>
<dbReference type="PIRSF" id="PIRSF037094">
    <property type="entry name" value="AP1_complex_gamma"/>
    <property type="match status" value="1"/>
</dbReference>
<evidence type="ECO:0000256" key="1">
    <source>
        <dbReference type="ARBA" id="ARBA00004156"/>
    </source>
</evidence>
<evidence type="ECO:0000256" key="9">
    <source>
        <dbReference type="PIRNR" id="PIRNR037094"/>
    </source>
</evidence>
<keyword evidence="4 9" id="KW-0813">Transport</keyword>
<dbReference type="Gene3D" id="2.60.40.1230">
    <property type="match status" value="1"/>
</dbReference>
<dbReference type="GO" id="GO:0006886">
    <property type="term" value="P:intracellular protein transport"/>
    <property type="evidence" value="ECO:0007669"/>
    <property type="project" value="UniProtKB-UniRule"/>
</dbReference>
<keyword evidence="12" id="KW-1185">Reference proteome</keyword>
<dbReference type="GO" id="GO:0030121">
    <property type="term" value="C:AP-1 adaptor complex"/>
    <property type="evidence" value="ECO:0007669"/>
    <property type="project" value="InterPro"/>
</dbReference>
<evidence type="ECO:0000259" key="10">
    <source>
        <dbReference type="PROSITE" id="PS50180"/>
    </source>
</evidence>
<evidence type="ECO:0000256" key="2">
    <source>
        <dbReference type="ARBA" id="ARBA00004555"/>
    </source>
</evidence>
<dbReference type="InterPro" id="IPR016024">
    <property type="entry name" value="ARM-type_fold"/>
</dbReference>
<comment type="caution">
    <text evidence="11">The sequence shown here is derived from an EMBL/GenBank/DDBJ whole genome shotgun (WGS) entry which is preliminary data.</text>
</comment>
<dbReference type="Pfam" id="PF01602">
    <property type="entry name" value="Adaptin_N"/>
    <property type="match status" value="1"/>
</dbReference>
<name>A0AAW1RBL9_9CHLO</name>
<evidence type="ECO:0000313" key="11">
    <source>
        <dbReference type="EMBL" id="KAK9830950.1"/>
    </source>
</evidence>
<dbReference type="EMBL" id="JALJOU010000048">
    <property type="protein sequence ID" value="KAK9830950.1"/>
    <property type="molecule type" value="Genomic_DNA"/>
</dbReference>
<evidence type="ECO:0000256" key="4">
    <source>
        <dbReference type="ARBA" id="ARBA00022448"/>
    </source>
</evidence>
<dbReference type="Proteomes" id="UP001445335">
    <property type="component" value="Unassembled WGS sequence"/>
</dbReference>
<evidence type="ECO:0000256" key="7">
    <source>
        <dbReference type="ARBA" id="ARBA00023136"/>
    </source>
</evidence>
<evidence type="ECO:0000256" key="6">
    <source>
        <dbReference type="ARBA" id="ARBA00023034"/>
    </source>
</evidence>
<dbReference type="GO" id="GO:0016192">
    <property type="term" value="P:vesicle-mediated transport"/>
    <property type="evidence" value="ECO:0007669"/>
    <property type="project" value="InterPro"/>
</dbReference>
<comment type="subcellular location">
    <subcellularLocation>
        <location evidence="1">Cytoplasmic vesicle membrane</location>
    </subcellularLocation>
    <subcellularLocation>
        <location evidence="2">Golgi apparatus</location>
    </subcellularLocation>
</comment>
<dbReference type="PROSITE" id="PS50180">
    <property type="entry name" value="GAE"/>
    <property type="match status" value="1"/>
</dbReference>
<dbReference type="AlphaFoldDB" id="A0AAW1RBL9"/>
<dbReference type="SUPFAM" id="SSF49348">
    <property type="entry name" value="Clathrin adaptor appendage domain"/>
    <property type="match status" value="1"/>
</dbReference>
<dbReference type="InterPro" id="IPR013041">
    <property type="entry name" value="Clathrin_app_Ig-like_sf"/>
</dbReference>
<keyword evidence="8 9" id="KW-0968">Cytoplasmic vesicle</keyword>
<comment type="similarity">
    <text evidence="3 9">Belongs to the adaptor complexes large subunit family.</text>
</comment>
<dbReference type="Gene3D" id="1.25.10.10">
    <property type="entry name" value="Leucine-rich Repeat Variant"/>
    <property type="match status" value="1"/>
</dbReference>
<proteinExistence type="inferred from homology"/>
<dbReference type="SMART" id="SM00809">
    <property type="entry name" value="Alpha_adaptinC2"/>
    <property type="match status" value="1"/>
</dbReference>
<feature type="domain" description="GAE" evidence="10">
    <location>
        <begin position="717"/>
        <end position="834"/>
    </location>
</feature>
<dbReference type="SUPFAM" id="SSF48371">
    <property type="entry name" value="ARM repeat"/>
    <property type="match status" value="1"/>
</dbReference>
<accession>A0AAW1RBL9</accession>
<evidence type="ECO:0000256" key="5">
    <source>
        <dbReference type="ARBA" id="ARBA00022927"/>
    </source>
</evidence>
<keyword evidence="7 9" id="KW-0472">Membrane</keyword>
<dbReference type="InterPro" id="IPR008152">
    <property type="entry name" value="Clathrin_a/b/g-adaptin_app_Ig"/>
</dbReference>
<dbReference type="InterPro" id="IPR008153">
    <property type="entry name" value="GAE_dom"/>
</dbReference>
<dbReference type="PANTHER" id="PTHR22780">
    <property type="entry name" value="ADAPTIN, ALPHA/GAMMA/EPSILON"/>
    <property type="match status" value="1"/>
</dbReference>
<reference evidence="11 12" key="1">
    <citation type="journal article" date="2024" name="Nat. Commun.">
        <title>Phylogenomics reveals the evolutionary origins of lichenization in chlorophyte algae.</title>
        <authorList>
            <person name="Puginier C."/>
            <person name="Libourel C."/>
            <person name="Otte J."/>
            <person name="Skaloud P."/>
            <person name="Haon M."/>
            <person name="Grisel S."/>
            <person name="Petersen M."/>
            <person name="Berrin J.G."/>
            <person name="Delaux P.M."/>
            <person name="Dal Grande F."/>
            <person name="Keller J."/>
        </authorList>
    </citation>
    <scope>NUCLEOTIDE SEQUENCE [LARGE SCALE GENOMIC DNA]</scope>
    <source>
        <strain evidence="11 12">SAG 245.80</strain>
    </source>
</reference>
<evidence type="ECO:0000313" key="12">
    <source>
        <dbReference type="Proteomes" id="UP001445335"/>
    </source>
</evidence>
<keyword evidence="5 9" id="KW-0653">Protein transport</keyword>
<gene>
    <name evidence="11" type="ORF">WJX81_001389</name>
</gene>
<dbReference type="Pfam" id="PF02883">
    <property type="entry name" value="Alpha_adaptinC2"/>
    <property type="match status" value="1"/>
</dbReference>
<dbReference type="InterPro" id="IPR011989">
    <property type="entry name" value="ARM-like"/>
</dbReference>
<evidence type="ECO:0000256" key="3">
    <source>
        <dbReference type="ARBA" id="ARBA00006613"/>
    </source>
</evidence>
<organism evidence="11 12">
    <name type="scientific">Elliptochloris bilobata</name>
    <dbReference type="NCBI Taxonomy" id="381761"/>
    <lineage>
        <taxon>Eukaryota</taxon>
        <taxon>Viridiplantae</taxon>
        <taxon>Chlorophyta</taxon>
        <taxon>core chlorophytes</taxon>
        <taxon>Trebouxiophyceae</taxon>
        <taxon>Trebouxiophyceae incertae sedis</taxon>
        <taxon>Elliptochloris clade</taxon>
        <taxon>Elliptochloris</taxon>
    </lineage>
</organism>
<protein>
    <recommendedName>
        <fullName evidence="9">AP-1 complex subunit gamma</fullName>
    </recommendedName>
</protein>
<evidence type="ECO:0000256" key="8">
    <source>
        <dbReference type="ARBA" id="ARBA00023329"/>
    </source>
</evidence>